<dbReference type="Gene3D" id="3.90.550.10">
    <property type="entry name" value="Spore Coat Polysaccharide Biosynthesis Protein SpsA, Chain A"/>
    <property type="match status" value="1"/>
</dbReference>
<dbReference type="Proteomes" id="UP000293863">
    <property type="component" value="Unassembled WGS sequence"/>
</dbReference>
<proteinExistence type="predicted"/>
<reference evidence="2 3" key="1">
    <citation type="submission" date="2019-02" db="EMBL/GenBank/DDBJ databases">
        <title>The Batch Genome Submission of Acinetobacter spp. strains.</title>
        <authorList>
            <person name="Qin J."/>
            <person name="Hu Y."/>
            <person name="Ye H."/>
            <person name="Wei L."/>
            <person name="Feng Y."/>
            <person name="Zong Z."/>
        </authorList>
    </citation>
    <scope>NUCLEOTIDE SEQUENCE [LARGE SCALE GENOMIC DNA]</scope>
    <source>
        <strain evidence="2 3">WCHAW060049</strain>
    </source>
</reference>
<keyword evidence="2" id="KW-0808">Transferase</keyword>
<comment type="caution">
    <text evidence="2">The sequence shown here is derived from an EMBL/GenBank/DDBJ whole genome shotgun (WGS) entry which is preliminary data.</text>
</comment>
<dbReference type="Pfam" id="PF00535">
    <property type="entry name" value="Glycos_transf_2"/>
    <property type="match status" value="1"/>
</dbReference>
<evidence type="ECO:0000313" key="3">
    <source>
        <dbReference type="Proteomes" id="UP000293863"/>
    </source>
</evidence>
<dbReference type="SUPFAM" id="SSF53448">
    <property type="entry name" value="Nucleotide-diphospho-sugar transferases"/>
    <property type="match status" value="1"/>
</dbReference>
<name>A0A4Q7ASM0_9GAMM</name>
<dbReference type="InterPro" id="IPR001173">
    <property type="entry name" value="Glyco_trans_2-like"/>
</dbReference>
<evidence type="ECO:0000259" key="1">
    <source>
        <dbReference type="Pfam" id="PF00535"/>
    </source>
</evidence>
<dbReference type="GO" id="GO:0016740">
    <property type="term" value="F:transferase activity"/>
    <property type="evidence" value="ECO:0007669"/>
    <property type="project" value="UniProtKB-KW"/>
</dbReference>
<gene>
    <name evidence="2" type="ORF">EXU28_02080</name>
</gene>
<dbReference type="AlphaFoldDB" id="A0A4Q7ASM0"/>
<organism evidence="2 3">
    <name type="scientific">Acinetobacter wuhouensis</name>
    <dbReference type="NCBI Taxonomy" id="1879050"/>
    <lineage>
        <taxon>Bacteria</taxon>
        <taxon>Pseudomonadati</taxon>
        <taxon>Pseudomonadota</taxon>
        <taxon>Gammaproteobacteria</taxon>
        <taxon>Moraxellales</taxon>
        <taxon>Moraxellaceae</taxon>
        <taxon>Acinetobacter</taxon>
    </lineage>
</organism>
<feature type="domain" description="Glycosyltransferase 2-like" evidence="1">
    <location>
        <begin position="10"/>
        <end position="160"/>
    </location>
</feature>
<keyword evidence="3" id="KW-1185">Reference proteome</keyword>
<evidence type="ECO:0000313" key="2">
    <source>
        <dbReference type="EMBL" id="RZG49145.1"/>
    </source>
</evidence>
<protein>
    <submittedName>
        <fullName evidence="2">Glycosyltransferase</fullName>
    </submittedName>
</protein>
<sequence>MYSNQLAPIVFFVYNRPTHTYKTIEALKNNKLADQSDLIIYSDHAKNIEAVKEVEQVRNYIYSISGFKSITVIERDRNWGLANSIIDGVTTVVNQYGRIIVLEDDMETSPYFLSYMNDALEYYKDELKVFGITGFAYPVNNENLPITYFMKDEGCWGWATWSRAWQYFEKDTDYLMQIFTRQMIKDFNFDNTIDFWNQIILNSKGEINTWAIYWYATIFLKDGLFLHPKDTFVKNIGHDGSGVHCDNTNEFNSSMVEVYEKIFPMEIEVCNIAREEHKIFFSKSSIIKRIMRRIHSFLRVMK</sequence>
<dbReference type="RefSeq" id="WP_130168083.1">
    <property type="nucleotide sequence ID" value="NZ_SGSQ01000002.1"/>
</dbReference>
<accession>A0A4Q7ASM0</accession>
<dbReference type="InterPro" id="IPR029044">
    <property type="entry name" value="Nucleotide-diphossugar_trans"/>
</dbReference>
<dbReference type="EMBL" id="SGSQ01000002">
    <property type="protein sequence ID" value="RZG49145.1"/>
    <property type="molecule type" value="Genomic_DNA"/>
</dbReference>